<evidence type="ECO:0000313" key="2">
    <source>
        <dbReference type="EMBL" id="KAF4404366.1"/>
    </source>
</evidence>
<feature type="compositionally biased region" description="Gly residues" evidence="1">
    <location>
        <begin position="9"/>
        <end position="25"/>
    </location>
</feature>
<organism evidence="2 3">
    <name type="scientific">Cannabis sativa</name>
    <name type="common">Hemp</name>
    <name type="synonym">Marijuana</name>
    <dbReference type="NCBI Taxonomy" id="3483"/>
    <lineage>
        <taxon>Eukaryota</taxon>
        <taxon>Viridiplantae</taxon>
        <taxon>Streptophyta</taxon>
        <taxon>Embryophyta</taxon>
        <taxon>Tracheophyta</taxon>
        <taxon>Spermatophyta</taxon>
        <taxon>Magnoliopsida</taxon>
        <taxon>eudicotyledons</taxon>
        <taxon>Gunneridae</taxon>
        <taxon>Pentapetalae</taxon>
        <taxon>rosids</taxon>
        <taxon>fabids</taxon>
        <taxon>Rosales</taxon>
        <taxon>Cannabaceae</taxon>
        <taxon>Cannabis</taxon>
    </lineage>
</organism>
<comment type="caution">
    <text evidence="2">The sequence shown here is derived from an EMBL/GenBank/DDBJ whole genome shotgun (WGS) entry which is preliminary data.</text>
</comment>
<feature type="compositionally biased region" description="Low complexity" evidence="1">
    <location>
        <begin position="26"/>
        <end position="38"/>
    </location>
</feature>
<gene>
    <name evidence="2" type="ORF">G4B88_014822</name>
</gene>
<evidence type="ECO:0000256" key="1">
    <source>
        <dbReference type="SAM" id="MobiDB-lite"/>
    </source>
</evidence>
<reference evidence="2 3" key="1">
    <citation type="journal article" date="2020" name="bioRxiv">
        <title>Sequence and annotation of 42 cannabis genomes reveals extensive copy number variation in cannabinoid synthesis and pathogen resistance genes.</title>
        <authorList>
            <person name="Mckernan K.J."/>
            <person name="Helbert Y."/>
            <person name="Kane L.T."/>
            <person name="Ebling H."/>
            <person name="Zhang L."/>
            <person name="Liu B."/>
            <person name="Eaton Z."/>
            <person name="Mclaughlin S."/>
            <person name="Kingan S."/>
            <person name="Baybayan P."/>
            <person name="Concepcion G."/>
            <person name="Jordan M."/>
            <person name="Riva A."/>
            <person name="Barbazuk W."/>
            <person name="Harkins T."/>
        </authorList>
    </citation>
    <scope>NUCLEOTIDE SEQUENCE [LARGE SCALE GENOMIC DNA]</scope>
    <source>
        <strain evidence="3">cv. Jamaican Lion 4</strain>
        <tissue evidence="2">Leaf</tissue>
    </source>
</reference>
<protein>
    <submittedName>
        <fullName evidence="2">Uncharacterized protein</fullName>
    </submittedName>
</protein>
<feature type="region of interest" description="Disordered" evidence="1">
    <location>
        <begin position="1"/>
        <end position="45"/>
    </location>
</feature>
<accession>A0A7J6IAQ1</accession>
<sequence>MQTPAAPEGSGGSGGGGGGGGGGVSGNSNNNPFPDPSSGLPFFNLPLNMQNVQLPVDGWGGNSGGRTTPF</sequence>
<name>A0A7J6IAQ1_CANSA</name>
<dbReference type="EMBL" id="JAATIQ010000002">
    <property type="protein sequence ID" value="KAF4404366.1"/>
    <property type="molecule type" value="Genomic_DNA"/>
</dbReference>
<evidence type="ECO:0000313" key="3">
    <source>
        <dbReference type="Proteomes" id="UP000583929"/>
    </source>
</evidence>
<dbReference type="Proteomes" id="UP000583929">
    <property type="component" value="Unassembled WGS sequence"/>
</dbReference>
<keyword evidence="3" id="KW-1185">Reference proteome</keyword>
<dbReference type="AlphaFoldDB" id="A0A7J6IAQ1"/>
<proteinExistence type="predicted"/>